<accession>A0A166J2K4</accession>
<dbReference type="InterPro" id="IPR050228">
    <property type="entry name" value="Carboxylesterase_BioH"/>
</dbReference>
<protein>
    <submittedName>
        <fullName evidence="2">Alpha/beta-hydrolase</fullName>
    </submittedName>
</protein>
<dbReference type="PANTHER" id="PTHR43194:SF2">
    <property type="entry name" value="PEROXISOMAL MEMBRANE PROTEIN LPX1"/>
    <property type="match status" value="1"/>
</dbReference>
<dbReference type="EMBL" id="KV428004">
    <property type="protein sequence ID" value="KZT44303.1"/>
    <property type="molecule type" value="Genomic_DNA"/>
</dbReference>
<dbReference type="OrthoDB" id="94039at2759"/>
<dbReference type="Proteomes" id="UP000076798">
    <property type="component" value="Unassembled WGS sequence"/>
</dbReference>
<evidence type="ECO:0000313" key="2">
    <source>
        <dbReference type="EMBL" id="KZT44303.1"/>
    </source>
</evidence>
<evidence type="ECO:0000313" key="3">
    <source>
        <dbReference type="Proteomes" id="UP000076798"/>
    </source>
</evidence>
<dbReference type="Pfam" id="PF12697">
    <property type="entry name" value="Abhydrolase_6"/>
    <property type="match status" value="1"/>
</dbReference>
<dbReference type="PANTHER" id="PTHR43194">
    <property type="entry name" value="HYDROLASE ALPHA/BETA FOLD FAMILY"/>
    <property type="match status" value="1"/>
</dbReference>
<reference evidence="2 3" key="1">
    <citation type="journal article" date="2016" name="Mol. Biol. Evol.">
        <title>Comparative Genomics of Early-Diverging Mushroom-Forming Fungi Provides Insights into the Origins of Lignocellulose Decay Capabilities.</title>
        <authorList>
            <person name="Nagy L.G."/>
            <person name="Riley R."/>
            <person name="Tritt A."/>
            <person name="Adam C."/>
            <person name="Daum C."/>
            <person name="Floudas D."/>
            <person name="Sun H."/>
            <person name="Yadav J.S."/>
            <person name="Pangilinan J."/>
            <person name="Larsson K.H."/>
            <person name="Matsuura K."/>
            <person name="Barry K."/>
            <person name="Labutti K."/>
            <person name="Kuo R."/>
            <person name="Ohm R.A."/>
            <person name="Bhattacharya S.S."/>
            <person name="Shirouzu T."/>
            <person name="Yoshinaga Y."/>
            <person name="Martin F.M."/>
            <person name="Grigoriev I.V."/>
            <person name="Hibbett D.S."/>
        </authorList>
    </citation>
    <scope>NUCLEOTIDE SEQUENCE [LARGE SCALE GENOMIC DNA]</scope>
    <source>
        <strain evidence="2 3">HHB10207 ss-3</strain>
    </source>
</reference>
<dbReference type="AlphaFoldDB" id="A0A166J2K4"/>
<dbReference type="SUPFAM" id="SSF53474">
    <property type="entry name" value="alpha/beta-Hydrolases"/>
    <property type="match status" value="1"/>
</dbReference>
<organism evidence="2 3">
    <name type="scientific">Sistotremastrum suecicum HHB10207 ss-3</name>
    <dbReference type="NCBI Taxonomy" id="1314776"/>
    <lineage>
        <taxon>Eukaryota</taxon>
        <taxon>Fungi</taxon>
        <taxon>Dikarya</taxon>
        <taxon>Basidiomycota</taxon>
        <taxon>Agaricomycotina</taxon>
        <taxon>Agaricomycetes</taxon>
        <taxon>Sistotremastrales</taxon>
        <taxon>Sistotremastraceae</taxon>
        <taxon>Sistotremastrum</taxon>
    </lineage>
</organism>
<dbReference type="InterPro" id="IPR000073">
    <property type="entry name" value="AB_hydrolase_1"/>
</dbReference>
<dbReference type="STRING" id="1314776.A0A166J2K4"/>
<keyword evidence="2" id="KW-0378">Hydrolase</keyword>
<dbReference type="InterPro" id="IPR029058">
    <property type="entry name" value="AB_hydrolase_fold"/>
</dbReference>
<proteinExistence type="predicted"/>
<gene>
    <name evidence="2" type="ORF">SISSUDRAFT_998</name>
</gene>
<keyword evidence="3" id="KW-1185">Reference proteome</keyword>
<name>A0A166J2K4_9AGAM</name>
<dbReference type="GO" id="GO:0016787">
    <property type="term" value="F:hydrolase activity"/>
    <property type="evidence" value="ECO:0007669"/>
    <property type="project" value="UniProtKB-KW"/>
</dbReference>
<evidence type="ECO:0000259" key="1">
    <source>
        <dbReference type="Pfam" id="PF12697"/>
    </source>
</evidence>
<dbReference type="Gene3D" id="3.40.50.1820">
    <property type="entry name" value="alpha/beta hydrolase"/>
    <property type="match status" value="1"/>
</dbReference>
<feature type="domain" description="AB hydrolase-1" evidence="1">
    <location>
        <begin position="150"/>
        <end position="441"/>
    </location>
</feature>
<sequence length="462" mass="51923">MDAYPSYSRPETVRPFVPIDIRPLHPIQPGPARATPLPQLPFPPRQPRFSDAYELSTHIVPAAFPRRATKPFEPIADEETREQRTARIKRVAEDLEKRDVDMDDGQRGRKVDDATLWNVWNRYRRKEKEGTKSSPGDRDGDRKGGGGLTLIVLHANGFPKEIWEPTLGHFISAASKSVAAPVIAEIWCMESVNHGESALLNQPHLGDMFDWADNVRDLLNFLLNYLPPVISQLTLPTHLARKSESLSGQIIERGFQNRVIVGLGHSLGGCTITRAAIEYPKLFDSLVLVDPIIAPPQLPSERPRLLTRGALSRRSQWPSREEMIVSLQAPFFGRWDPEVVDVYAEHGTHKDGRGVVRLRTSGYQEAAVFADHRQGKEVWQLLPCLDERTELFWVMDGSPSTAAGGEETARETVWRRPANSSNIRLTGAGHLVPLEKPREFALVLLDFLTRKYSQSGALKTRL</sequence>